<comment type="caution">
    <text evidence="1">The sequence shown here is derived from an EMBL/GenBank/DDBJ whole genome shotgun (WGS) entry which is preliminary data.</text>
</comment>
<dbReference type="AlphaFoldDB" id="A0A1S8YKT7"/>
<keyword evidence="2" id="KW-1185">Reference proteome</keyword>
<proteinExistence type="predicted"/>
<dbReference type="EMBL" id="MRUL01000007">
    <property type="protein sequence ID" value="OON39709.1"/>
    <property type="molecule type" value="Genomic_DNA"/>
</dbReference>
<gene>
    <name evidence="1" type="ORF">BTJ39_11760</name>
</gene>
<evidence type="ECO:0000313" key="1">
    <source>
        <dbReference type="EMBL" id="OON39709.1"/>
    </source>
</evidence>
<sequence length="147" mass="16728">MTNAIKAIKRYSHSHDQLKINDDKYKLLNGFNRFLKASTYLNNSKEEVNGARHSVEVAKHMLLTGSSSKKDIALSRALSLSVKDFSFDSFKKDAGYRDECINQLNVKLQTLTVKKNPHEYEIMQAAIVYINDERHSPTAKNLIAIRA</sequence>
<reference evidence="1 2" key="1">
    <citation type="submission" date="2016-12" db="EMBL/GenBank/DDBJ databases">
        <title>Izhakiella australiana sp. nov. of genus Izhakiella isolated from Australian desert.</title>
        <authorList>
            <person name="Ji M."/>
        </authorList>
    </citation>
    <scope>NUCLEOTIDE SEQUENCE [LARGE SCALE GENOMIC DNA]</scope>
    <source>
        <strain evidence="1 2">D4N98</strain>
    </source>
</reference>
<accession>A0A1S8YKT7</accession>
<name>A0A1S8YKT7_9GAMM</name>
<protein>
    <submittedName>
        <fullName evidence="1">Uncharacterized protein</fullName>
    </submittedName>
</protein>
<dbReference type="Proteomes" id="UP000190667">
    <property type="component" value="Unassembled WGS sequence"/>
</dbReference>
<evidence type="ECO:0000313" key="2">
    <source>
        <dbReference type="Proteomes" id="UP000190667"/>
    </source>
</evidence>
<organism evidence="1 2">
    <name type="scientific">Izhakiella australiensis</name>
    <dbReference type="NCBI Taxonomy" id="1926881"/>
    <lineage>
        <taxon>Bacteria</taxon>
        <taxon>Pseudomonadati</taxon>
        <taxon>Pseudomonadota</taxon>
        <taxon>Gammaproteobacteria</taxon>
        <taxon>Enterobacterales</taxon>
        <taxon>Erwiniaceae</taxon>
        <taxon>Izhakiella</taxon>
    </lineage>
</organism>